<evidence type="ECO:0000313" key="1">
    <source>
        <dbReference type="EMBL" id="OGN31618.1"/>
    </source>
</evidence>
<proteinExistence type="predicted"/>
<dbReference type="EMBL" id="MGKV01000022">
    <property type="protein sequence ID" value="OGN31618.1"/>
    <property type="molecule type" value="Genomic_DNA"/>
</dbReference>
<sequence>MAEVIKIFNIEEGATPNGRYRITVTYNGKVVDIFSRNTMSAAQSALIAAGYRRLVWTRGERVILQEQER</sequence>
<reference evidence="1 2" key="1">
    <citation type="journal article" date="2016" name="Nat. Commun.">
        <title>Thousands of microbial genomes shed light on interconnected biogeochemical processes in an aquifer system.</title>
        <authorList>
            <person name="Anantharaman K."/>
            <person name="Brown C.T."/>
            <person name="Hug L.A."/>
            <person name="Sharon I."/>
            <person name="Castelle C.J."/>
            <person name="Probst A.J."/>
            <person name="Thomas B.C."/>
            <person name="Singh A."/>
            <person name="Wilkins M.J."/>
            <person name="Karaoz U."/>
            <person name="Brodie E.L."/>
            <person name="Williams K.H."/>
            <person name="Hubbard S.S."/>
            <person name="Banfield J.F."/>
        </authorList>
    </citation>
    <scope>NUCLEOTIDE SEQUENCE [LARGE SCALE GENOMIC DNA]</scope>
</reference>
<dbReference type="STRING" id="1802707.A3J01_01105"/>
<gene>
    <name evidence="1" type="ORF">A3J01_01105</name>
</gene>
<organism evidence="1 2">
    <name type="scientific">Candidatus Yanofskybacteria bacterium RIFCSPLOWO2_02_FULL_45_18</name>
    <dbReference type="NCBI Taxonomy" id="1802707"/>
    <lineage>
        <taxon>Bacteria</taxon>
        <taxon>Candidatus Yanofskyibacteriota</taxon>
    </lineage>
</organism>
<protein>
    <submittedName>
        <fullName evidence="1">Uncharacterized protein</fullName>
    </submittedName>
</protein>
<dbReference type="AlphaFoldDB" id="A0A1F8H3M3"/>
<dbReference type="Proteomes" id="UP000177609">
    <property type="component" value="Unassembled WGS sequence"/>
</dbReference>
<name>A0A1F8H3M3_9BACT</name>
<evidence type="ECO:0000313" key="2">
    <source>
        <dbReference type="Proteomes" id="UP000177609"/>
    </source>
</evidence>
<comment type="caution">
    <text evidence="1">The sequence shown here is derived from an EMBL/GenBank/DDBJ whole genome shotgun (WGS) entry which is preliminary data.</text>
</comment>
<accession>A0A1F8H3M3</accession>